<keyword evidence="8 11" id="KW-0315">Glutamine amidotransferase</keyword>
<keyword evidence="5 11" id="KW-0547">Nucleotide-binding</keyword>
<comment type="function">
    <text evidence="11">Catalyzes the ATP-dependent amination of UTP to CTP with either L-glutamine or ammonia as the source of nitrogen. Regulates intracellular CTP levels through interactions with the four ribonucleotide triphosphates.</text>
</comment>
<organism evidence="14">
    <name type="scientific">candidate division WOR-3 bacterium</name>
    <dbReference type="NCBI Taxonomy" id="2052148"/>
    <lineage>
        <taxon>Bacteria</taxon>
        <taxon>Bacteria division WOR-3</taxon>
    </lineage>
</organism>
<evidence type="ECO:0000256" key="4">
    <source>
        <dbReference type="ARBA" id="ARBA00022723"/>
    </source>
</evidence>
<feature type="binding site" evidence="11">
    <location>
        <position position="13"/>
    </location>
    <ligand>
        <name>CTP</name>
        <dbReference type="ChEBI" id="CHEBI:37563"/>
        <note>allosteric inhibitor</note>
    </ligand>
</feature>
<feature type="binding site" evidence="11">
    <location>
        <position position="71"/>
    </location>
    <ligand>
        <name>Mg(2+)</name>
        <dbReference type="ChEBI" id="CHEBI:18420"/>
    </ligand>
</feature>
<dbReference type="Gene3D" id="3.40.50.300">
    <property type="entry name" value="P-loop containing nucleotide triphosphate hydrolases"/>
    <property type="match status" value="1"/>
</dbReference>
<feature type="binding site" evidence="11">
    <location>
        <position position="222"/>
    </location>
    <ligand>
        <name>UTP</name>
        <dbReference type="ChEBI" id="CHEBI:46398"/>
    </ligand>
</feature>
<feature type="binding site" evidence="11">
    <location>
        <position position="71"/>
    </location>
    <ligand>
        <name>ATP</name>
        <dbReference type="ChEBI" id="CHEBI:30616"/>
    </ligand>
</feature>
<sequence>MPKFIFVTGGVVSALGKGIATASIALLMKRRGFSVSPLKFDPYLNVDPGTMNPFQHGEVFVTDDGAETDLDLGHYERFLDENLTSDNNVTAGQIYYSLIEKERRGDFLGGTVQVVPHLTDEIKSRVRKLALQEAQLVITEIGGTVGDIESLPFLEAIRQIWLEEKGQVAFVHMTLVPYIKTAGELKTKPTQHSVQKLREIGIQPDMILCRSDRKLSKETRDKIALFSNLPEESVIEALDVDVIYEIPLIFRREGVDDLILAKLGVVAPPPDLSDWEELVKVLKSLDEEVEIALCGKYVHLRDSYKSILEAFNHASFSNRVKVKLRFVDSEDVERKGAEALLKGIHGLLVPGGFGQRGIEGKIAAIRYAREKGIPFLGICLGMQVATIEFARNVLNMERANSTEFDPETPYPVITILPEKRGVLYYGGTLRKGAYPARIREGTLAHRIYGTVEISERHRHRYEFNPEYLEVFEEKGMVASGLSPDGYLAEIMELRDHPFFIGVQFHPEFKSRPMRVHPLFHAFVAAAREFKNSS</sequence>
<feature type="binding site" evidence="11">
    <location>
        <position position="140"/>
    </location>
    <ligand>
        <name>Mg(2+)</name>
        <dbReference type="ChEBI" id="CHEBI:18420"/>
    </ligand>
</feature>
<evidence type="ECO:0000256" key="9">
    <source>
        <dbReference type="ARBA" id="ARBA00022975"/>
    </source>
</evidence>
<dbReference type="EMBL" id="DRBW01000244">
    <property type="protein sequence ID" value="HDM90864.1"/>
    <property type="molecule type" value="Genomic_DNA"/>
</dbReference>
<accession>A0A7C0XBV2</accession>
<feature type="domain" description="Glutamine amidotransferase" evidence="12">
    <location>
        <begin position="300"/>
        <end position="524"/>
    </location>
</feature>
<feature type="domain" description="CTP synthase N-terminal" evidence="13">
    <location>
        <begin position="3"/>
        <end position="264"/>
    </location>
</feature>
<evidence type="ECO:0000256" key="2">
    <source>
        <dbReference type="ARBA" id="ARBA00007533"/>
    </source>
</evidence>
<comment type="pathway">
    <text evidence="1 11">Pyrimidine metabolism; CTP biosynthesis via de novo pathway; CTP from UDP: step 2/2.</text>
</comment>
<comment type="catalytic activity">
    <reaction evidence="11">
        <text>UTP + NH4(+) + ATP = CTP + ADP + phosphate + 2 H(+)</text>
        <dbReference type="Rhea" id="RHEA:16597"/>
        <dbReference type="ChEBI" id="CHEBI:15378"/>
        <dbReference type="ChEBI" id="CHEBI:28938"/>
        <dbReference type="ChEBI" id="CHEBI:30616"/>
        <dbReference type="ChEBI" id="CHEBI:37563"/>
        <dbReference type="ChEBI" id="CHEBI:43474"/>
        <dbReference type="ChEBI" id="CHEBI:46398"/>
        <dbReference type="ChEBI" id="CHEBI:456216"/>
    </reaction>
</comment>
<dbReference type="SUPFAM" id="SSF52540">
    <property type="entry name" value="P-loop containing nucleoside triphosphate hydrolases"/>
    <property type="match status" value="1"/>
</dbReference>
<dbReference type="PANTHER" id="PTHR11550:SF0">
    <property type="entry name" value="CTP SYNTHASE-RELATED"/>
    <property type="match status" value="1"/>
</dbReference>
<comment type="subunit">
    <text evidence="11">Homotetramer.</text>
</comment>
<comment type="caution">
    <text evidence="14">The sequence shown here is derived from an EMBL/GenBank/DDBJ whole genome shotgun (WGS) entry which is preliminary data.</text>
</comment>
<dbReference type="InterPro" id="IPR027417">
    <property type="entry name" value="P-loop_NTPase"/>
</dbReference>
<evidence type="ECO:0000256" key="5">
    <source>
        <dbReference type="ARBA" id="ARBA00022741"/>
    </source>
</evidence>
<dbReference type="NCBIfam" id="NF003792">
    <property type="entry name" value="PRK05380.1"/>
    <property type="match status" value="1"/>
</dbReference>
<evidence type="ECO:0000256" key="1">
    <source>
        <dbReference type="ARBA" id="ARBA00005171"/>
    </source>
</evidence>
<comment type="catalytic activity">
    <reaction evidence="11">
        <text>L-glutamine + H2O = L-glutamate + NH4(+)</text>
        <dbReference type="Rhea" id="RHEA:15889"/>
        <dbReference type="ChEBI" id="CHEBI:15377"/>
        <dbReference type="ChEBI" id="CHEBI:28938"/>
        <dbReference type="ChEBI" id="CHEBI:29985"/>
        <dbReference type="ChEBI" id="CHEBI:58359"/>
    </reaction>
</comment>
<dbReference type="InterPro" id="IPR033828">
    <property type="entry name" value="GATase1_CTP_Synthase"/>
</dbReference>
<dbReference type="AlphaFoldDB" id="A0A7C0XBV2"/>
<feature type="binding site" evidence="11">
    <location>
        <begin position="14"/>
        <end position="19"/>
    </location>
    <ligand>
        <name>ATP</name>
        <dbReference type="ChEBI" id="CHEBI:30616"/>
    </ligand>
</feature>
<gene>
    <name evidence="11" type="primary">pyrG</name>
    <name evidence="14" type="ORF">ENG67_06640</name>
</gene>
<dbReference type="InterPro" id="IPR017456">
    <property type="entry name" value="CTP_synthase_N"/>
</dbReference>
<dbReference type="FunFam" id="3.40.50.300:FF:000009">
    <property type="entry name" value="CTP synthase"/>
    <property type="match status" value="1"/>
</dbReference>
<evidence type="ECO:0000313" key="14">
    <source>
        <dbReference type="EMBL" id="HDM90864.1"/>
    </source>
</evidence>
<dbReference type="GO" id="GO:0046872">
    <property type="term" value="F:metal ion binding"/>
    <property type="evidence" value="ECO:0007669"/>
    <property type="project" value="UniProtKB-KW"/>
</dbReference>
<dbReference type="GO" id="GO:0019856">
    <property type="term" value="P:pyrimidine nucleobase biosynthetic process"/>
    <property type="evidence" value="ECO:0007669"/>
    <property type="project" value="TreeGrafter"/>
</dbReference>
<feature type="binding site" evidence="11">
    <location>
        <begin position="380"/>
        <end position="383"/>
    </location>
    <ligand>
        <name>L-glutamine</name>
        <dbReference type="ChEBI" id="CHEBI:58359"/>
    </ligand>
</feature>
<feature type="region of interest" description="Amidoligase domain" evidence="11">
    <location>
        <begin position="1"/>
        <end position="265"/>
    </location>
</feature>
<dbReference type="Proteomes" id="UP000885931">
    <property type="component" value="Unassembled WGS sequence"/>
</dbReference>
<feature type="binding site" evidence="11">
    <location>
        <begin position="147"/>
        <end position="149"/>
    </location>
    <ligand>
        <name>CTP</name>
        <dbReference type="ChEBI" id="CHEBI:37563"/>
        <note>allosteric inhibitor</note>
    </ligand>
</feature>
<dbReference type="Gene3D" id="3.40.50.880">
    <property type="match status" value="1"/>
</dbReference>
<protein>
    <recommendedName>
        <fullName evidence="11">CTP synthase</fullName>
        <ecNumber evidence="11">6.3.4.2</ecNumber>
    </recommendedName>
    <alternativeName>
        <fullName evidence="11">Cytidine 5'-triphosphate synthase</fullName>
    </alternativeName>
    <alternativeName>
        <fullName evidence="11">Cytidine triphosphate synthetase</fullName>
        <shortName evidence="11">CTP synthetase</shortName>
        <shortName evidence="11">CTPS</shortName>
    </alternativeName>
    <alternativeName>
        <fullName evidence="11">UTP--ammonia ligase</fullName>
    </alternativeName>
</protein>
<dbReference type="FunFam" id="3.40.50.880:FF:000002">
    <property type="entry name" value="CTP synthase"/>
    <property type="match status" value="1"/>
</dbReference>
<dbReference type="GO" id="GO:0005829">
    <property type="term" value="C:cytosol"/>
    <property type="evidence" value="ECO:0007669"/>
    <property type="project" value="TreeGrafter"/>
</dbReference>
<evidence type="ECO:0000256" key="7">
    <source>
        <dbReference type="ARBA" id="ARBA00022842"/>
    </source>
</evidence>
<keyword evidence="4 11" id="KW-0479">Metal-binding</keyword>
<proteinExistence type="inferred from homology"/>
<dbReference type="Pfam" id="PF00117">
    <property type="entry name" value="GATase"/>
    <property type="match status" value="1"/>
</dbReference>
<dbReference type="InterPro" id="IPR017926">
    <property type="entry name" value="GATASE"/>
</dbReference>
<dbReference type="InterPro" id="IPR029062">
    <property type="entry name" value="Class_I_gatase-like"/>
</dbReference>
<evidence type="ECO:0000256" key="6">
    <source>
        <dbReference type="ARBA" id="ARBA00022840"/>
    </source>
</evidence>
<feature type="binding site" evidence="11">
    <location>
        <position position="13"/>
    </location>
    <ligand>
        <name>UTP</name>
        <dbReference type="ChEBI" id="CHEBI:46398"/>
    </ligand>
</feature>
<dbReference type="EC" id="6.3.4.2" evidence="11"/>
<dbReference type="PANTHER" id="PTHR11550">
    <property type="entry name" value="CTP SYNTHASE"/>
    <property type="match status" value="1"/>
</dbReference>
<feature type="binding site" evidence="11">
    <location>
        <position position="222"/>
    </location>
    <ligand>
        <name>CTP</name>
        <dbReference type="ChEBI" id="CHEBI:37563"/>
        <note>allosteric inhibitor</note>
    </ligand>
</feature>
<reference evidence="14" key="1">
    <citation type="journal article" date="2020" name="mSystems">
        <title>Genome- and Community-Level Interaction Insights into Carbon Utilization and Element Cycling Functions of Hydrothermarchaeota in Hydrothermal Sediment.</title>
        <authorList>
            <person name="Zhou Z."/>
            <person name="Liu Y."/>
            <person name="Xu W."/>
            <person name="Pan J."/>
            <person name="Luo Z.H."/>
            <person name="Li M."/>
        </authorList>
    </citation>
    <scope>NUCLEOTIDE SEQUENCE [LARGE SCALE GENOMIC DNA]</scope>
    <source>
        <strain evidence="14">HyVt-237</strain>
    </source>
</reference>
<keyword evidence="6 11" id="KW-0067">ATP-binding</keyword>
<dbReference type="SUPFAM" id="SSF52317">
    <property type="entry name" value="Class I glutamine amidotransferase-like"/>
    <property type="match status" value="1"/>
</dbReference>
<evidence type="ECO:0000256" key="8">
    <source>
        <dbReference type="ARBA" id="ARBA00022962"/>
    </source>
</evidence>
<evidence type="ECO:0000256" key="10">
    <source>
        <dbReference type="ARBA" id="ARBA00047781"/>
    </source>
</evidence>
<comment type="caution">
    <text evidence="11">Lacks conserved residue(s) required for the propagation of feature annotation.</text>
</comment>
<feature type="binding site" evidence="11">
    <location>
        <begin position="186"/>
        <end position="191"/>
    </location>
    <ligand>
        <name>UTP</name>
        <dbReference type="ChEBI" id="CHEBI:46398"/>
    </ligand>
</feature>
<feature type="active site" evidence="11">
    <location>
        <position position="505"/>
    </location>
</feature>
<dbReference type="HAMAP" id="MF_01227">
    <property type="entry name" value="PyrG"/>
    <property type="match status" value="1"/>
</dbReference>
<dbReference type="PROSITE" id="PS51273">
    <property type="entry name" value="GATASE_TYPE_1"/>
    <property type="match status" value="1"/>
</dbReference>
<dbReference type="GO" id="GO:0044210">
    <property type="term" value="P:'de novo' CTP biosynthetic process"/>
    <property type="evidence" value="ECO:0007669"/>
    <property type="project" value="UniProtKB-UniRule"/>
</dbReference>
<feature type="binding site" evidence="11">
    <location>
        <position position="352"/>
    </location>
    <ligand>
        <name>L-glutamine</name>
        <dbReference type="ChEBI" id="CHEBI:58359"/>
    </ligand>
</feature>
<feature type="active site" description="Nucleophile; for glutamine hydrolysis" evidence="11">
    <location>
        <position position="379"/>
    </location>
</feature>
<dbReference type="UniPathway" id="UPA00159">
    <property type="reaction ID" value="UER00277"/>
</dbReference>
<dbReference type="GO" id="GO:0097268">
    <property type="term" value="C:cytoophidium"/>
    <property type="evidence" value="ECO:0007669"/>
    <property type="project" value="UniProtKB-ARBA"/>
</dbReference>
<evidence type="ECO:0000256" key="11">
    <source>
        <dbReference type="HAMAP-Rule" id="MF_01227"/>
    </source>
</evidence>
<feature type="binding site" evidence="11">
    <location>
        <position position="240"/>
    </location>
    <ligand>
        <name>ATP</name>
        <dbReference type="ChEBI" id="CHEBI:30616"/>
    </ligand>
</feature>
<dbReference type="GO" id="GO:0003883">
    <property type="term" value="F:CTP synthase activity"/>
    <property type="evidence" value="ECO:0007669"/>
    <property type="project" value="UniProtKB-UniRule"/>
</dbReference>
<name>A0A7C0XBV2_UNCW3</name>
<evidence type="ECO:0000259" key="13">
    <source>
        <dbReference type="Pfam" id="PF06418"/>
    </source>
</evidence>
<feature type="binding site" evidence="11">
    <location>
        <begin position="186"/>
        <end position="191"/>
    </location>
    <ligand>
        <name>CTP</name>
        <dbReference type="ChEBI" id="CHEBI:37563"/>
        <note>allosteric inhibitor</note>
    </ligand>
</feature>
<comment type="activity regulation">
    <text evidence="11">Allosterically activated by GTP, when glutamine is the substrate; GTP has no effect on the reaction when ammonia is the substrate. The allosteric effector GTP functions by stabilizing the protein conformation that binds the tetrahedral intermediate(s) formed during glutamine hydrolysis. Inhibited by the product CTP, via allosteric rather than competitive inhibition.</text>
</comment>
<dbReference type="GO" id="GO:0042802">
    <property type="term" value="F:identical protein binding"/>
    <property type="evidence" value="ECO:0007669"/>
    <property type="project" value="TreeGrafter"/>
</dbReference>
<dbReference type="Pfam" id="PF06418">
    <property type="entry name" value="CTP_synth_N"/>
    <property type="match status" value="1"/>
</dbReference>
<keyword evidence="9 11" id="KW-0665">Pyrimidine biosynthesis</keyword>
<dbReference type="CDD" id="cd01746">
    <property type="entry name" value="GATase1_CTP_Synthase"/>
    <property type="match status" value="1"/>
</dbReference>
<comment type="miscellaneous">
    <text evidence="11">CTPSs have evolved a hybrid strategy for distinguishing between UTP and CTP. The overlapping regions of the product feedback inhibitory and substrate sites recognize a common feature in both compounds, the triphosphate moiety. To differentiate isosteric substrate and product pyrimidine rings, an additional pocket far from the expected kinase/ligase catalytic site, specifically recognizes the cytosine and ribose portions of the product inhibitor.</text>
</comment>
<feature type="active site" evidence="11">
    <location>
        <position position="507"/>
    </location>
</feature>
<comment type="catalytic activity">
    <reaction evidence="10 11">
        <text>UTP + L-glutamine + ATP + H2O = CTP + L-glutamate + ADP + phosphate + 2 H(+)</text>
        <dbReference type="Rhea" id="RHEA:26426"/>
        <dbReference type="ChEBI" id="CHEBI:15377"/>
        <dbReference type="ChEBI" id="CHEBI:15378"/>
        <dbReference type="ChEBI" id="CHEBI:29985"/>
        <dbReference type="ChEBI" id="CHEBI:30616"/>
        <dbReference type="ChEBI" id="CHEBI:37563"/>
        <dbReference type="ChEBI" id="CHEBI:43474"/>
        <dbReference type="ChEBI" id="CHEBI:46398"/>
        <dbReference type="ChEBI" id="CHEBI:58359"/>
        <dbReference type="ChEBI" id="CHEBI:456216"/>
        <dbReference type="EC" id="6.3.4.2"/>
    </reaction>
</comment>
<feature type="binding site" evidence="11">
    <location>
        <position position="403"/>
    </location>
    <ligand>
        <name>L-glutamine</name>
        <dbReference type="ChEBI" id="CHEBI:58359"/>
    </ligand>
</feature>
<dbReference type="NCBIfam" id="TIGR00337">
    <property type="entry name" value="PyrG"/>
    <property type="match status" value="1"/>
</dbReference>
<feature type="binding site" evidence="11">
    <location>
        <position position="460"/>
    </location>
    <ligand>
        <name>L-glutamine</name>
        <dbReference type="ChEBI" id="CHEBI:58359"/>
    </ligand>
</feature>
<dbReference type="InterPro" id="IPR004468">
    <property type="entry name" value="CTP_synthase"/>
</dbReference>
<comment type="similarity">
    <text evidence="2 11">Belongs to the CTP synthase family.</text>
</comment>
<keyword evidence="7 11" id="KW-0460">Magnesium</keyword>
<evidence type="ECO:0000256" key="3">
    <source>
        <dbReference type="ARBA" id="ARBA00022598"/>
    </source>
</evidence>
<dbReference type="CDD" id="cd03113">
    <property type="entry name" value="CTPS_N"/>
    <property type="match status" value="1"/>
</dbReference>
<evidence type="ECO:0000259" key="12">
    <source>
        <dbReference type="Pfam" id="PF00117"/>
    </source>
</evidence>
<keyword evidence="3 11" id="KW-0436">Ligase</keyword>
<dbReference type="GO" id="GO:0005524">
    <property type="term" value="F:ATP binding"/>
    <property type="evidence" value="ECO:0007669"/>
    <property type="project" value="UniProtKB-KW"/>
</dbReference>